<keyword evidence="3" id="KW-1185">Reference proteome</keyword>
<feature type="compositionally biased region" description="Pro residues" evidence="1">
    <location>
        <begin position="44"/>
        <end position="73"/>
    </location>
</feature>
<protein>
    <submittedName>
        <fullName evidence="2">Uncharacterized protein</fullName>
    </submittedName>
</protein>
<evidence type="ECO:0000256" key="1">
    <source>
        <dbReference type="SAM" id="MobiDB-lite"/>
    </source>
</evidence>
<feature type="compositionally biased region" description="Pro residues" evidence="1">
    <location>
        <begin position="24"/>
        <end position="34"/>
    </location>
</feature>
<sequence length="100" mass="10779">MTHLPKAHTTSSLPSTHTDQIHPLPTPHHIPPPIKKCTPISHPQIPPRPTTPPPIPPNQLPIPPNLPPVPTAPIPNHHANLAATPRPPNTTTPQPPRHPP</sequence>
<feature type="compositionally biased region" description="Pro residues" evidence="1">
    <location>
        <begin position="85"/>
        <end position="100"/>
    </location>
</feature>
<gene>
    <name evidence="2" type="ORF">PGT21_021873</name>
</gene>
<accession>A0A5B0MNN3</accession>
<evidence type="ECO:0000313" key="2">
    <source>
        <dbReference type="EMBL" id="KAA1077848.1"/>
    </source>
</evidence>
<feature type="region of interest" description="Disordered" evidence="1">
    <location>
        <begin position="1"/>
        <end position="100"/>
    </location>
</feature>
<organism evidence="2 3">
    <name type="scientific">Puccinia graminis f. sp. tritici</name>
    <dbReference type="NCBI Taxonomy" id="56615"/>
    <lineage>
        <taxon>Eukaryota</taxon>
        <taxon>Fungi</taxon>
        <taxon>Dikarya</taxon>
        <taxon>Basidiomycota</taxon>
        <taxon>Pucciniomycotina</taxon>
        <taxon>Pucciniomycetes</taxon>
        <taxon>Pucciniales</taxon>
        <taxon>Pucciniaceae</taxon>
        <taxon>Puccinia</taxon>
    </lineage>
</organism>
<dbReference type="Proteomes" id="UP000324748">
    <property type="component" value="Unassembled WGS sequence"/>
</dbReference>
<name>A0A5B0MNN3_PUCGR</name>
<reference evidence="2 3" key="1">
    <citation type="submission" date="2019-05" db="EMBL/GenBank/DDBJ databases">
        <title>Emergence of the Ug99 lineage of the wheat stem rust pathogen through somatic hybridization.</title>
        <authorList>
            <person name="Li F."/>
            <person name="Upadhyaya N.M."/>
            <person name="Sperschneider J."/>
            <person name="Matny O."/>
            <person name="Nguyen-Phuc H."/>
            <person name="Mago R."/>
            <person name="Raley C."/>
            <person name="Miller M.E."/>
            <person name="Silverstein K.A.T."/>
            <person name="Henningsen E."/>
            <person name="Hirsch C.D."/>
            <person name="Visser B."/>
            <person name="Pretorius Z.A."/>
            <person name="Steffenson B.J."/>
            <person name="Schwessinger B."/>
            <person name="Dodds P.N."/>
            <person name="Figueroa M."/>
        </authorList>
    </citation>
    <scope>NUCLEOTIDE SEQUENCE [LARGE SCALE GENOMIC DNA]</scope>
    <source>
        <strain evidence="2">21-0</strain>
    </source>
</reference>
<feature type="compositionally biased region" description="Polar residues" evidence="1">
    <location>
        <begin position="8"/>
        <end position="18"/>
    </location>
</feature>
<proteinExistence type="predicted"/>
<evidence type="ECO:0000313" key="3">
    <source>
        <dbReference type="Proteomes" id="UP000324748"/>
    </source>
</evidence>
<dbReference type="EMBL" id="VSWC01000144">
    <property type="protein sequence ID" value="KAA1077848.1"/>
    <property type="molecule type" value="Genomic_DNA"/>
</dbReference>
<dbReference type="AlphaFoldDB" id="A0A5B0MNN3"/>
<comment type="caution">
    <text evidence="2">The sequence shown here is derived from an EMBL/GenBank/DDBJ whole genome shotgun (WGS) entry which is preliminary data.</text>
</comment>